<protein>
    <submittedName>
        <fullName evidence="2">Uncharacterized protein</fullName>
    </submittedName>
</protein>
<feature type="non-terminal residue" evidence="2">
    <location>
        <position position="1"/>
    </location>
</feature>
<dbReference type="EMBL" id="JBEHCU010008704">
    <property type="protein sequence ID" value="KAL1381280.1"/>
    <property type="molecule type" value="Genomic_DNA"/>
</dbReference>
<sequence>NLSLPPNVDPGTSDDSGRASERLTTSSVAQRDPDSSRDRLSDASSRCSSGKGYICDSEGDDDKWARQYGTFASAIMATRKFLHFECGIFANRFRICGQP</sequence>
<evidence type="ECO:0000313" key="2">
    <source>
        <dbReference type="EMBL" id="KAL1381280.1"/>
    </source>
</evidence>
<evidence type="ECO:0000313" key="3">
    <source>
        <dbReference type="Proteomes" id="UP001562425"/>
    </source>
</evidence>
<feature type="compositionally biased region" description="Basic and acidic residues" evidence="1">
    <location>
        <begin position="31"/>
        <end position="41"/>
    </location>
</feature>
<evidence type="ECO:0000256" key="1">
    <source>
        <dbReference type="SAM" id="MobiDB-lite"/>
    </source>
</evidence>
<accession>A0ABD1CXU7</accession>
<keyword evidence="3" id="KW-1185">Reference proteome</keyword>
<name>A0ABD1CXU7_CULPP</name>
<gene>
    <name evidence="2" type="ORF">pipiens_013588</name>
</gene>
<feature type="region of interest" description="Disordered" evidence="1">
    <location>
        <begin position="1"/>
        <end position="52"/>
    </location>
</feature>
<organism evidence="2 3">
    <name type="scientific">Culex pipiens pipiens</name>
    <name type="common">Northern house mosquito</name>
    <dbReference type="NCBI Taxonomy" id="38569"/>
    <lineage>
        <taxon>Eukaryota</taxon>
        <taxon>Metazoa</taxon>
        <taxon>Ecdysozoa</taxon>
        <taxon>Arthropoda</taxon>
        <taxon>Hexapoda</taxon>
        <taxon>Insecta</taxon>
        <taxon>Pterygota</taxon>
        <taxon>Neoptera</taxon>
        <taxon>Endopterygota</taxon>
        <taxon>Diptera</taxon>
        <taxon>Nematocera</taxon>
        <taxon>Culicoidea</taxon>
        <taxon>Culicidae</taxon>
        <taxon>Culicinae</taxon>
        <taxon>Culicini</taxon>
        <taxon>Culex</taxon>
        <taxon>Culex</taxon>
    </lineage>
</organism>
<reference evidence="2 3" key="1">
    <citation type="submission" date="2024-05" db="EMBL/GenBank/DDBJ databases">
        <title>Culex pipiens pipiens assembly and annotation.</title>
        <authorList>
            <person name="Alout H."/>
            <person name="Durand T."/>
        </authorList>
    </citation>
    <scope>NUCLEOTIDE SEQUENCE [LARGE SCALE GENOMIC DNA]</scope>
    <source>
        <strain evidence="2">HA-2024</strain>
        <tissue evidence="2">Whole body</tissue>
    </source>
</reference>
<proteinExistence type="predicted"/>
<comment type="caution">
    <text evidence="2">The sequence shown here is derived from an EMBL/GenBank/DDBJ whole genome shotgun (WGS) entry which is preliminary data.</text>
</comment>
<dbReference type="AlphaFoldDB" id="A0ABD1CXU7"/>
<dbReference type="Proteomes" id="UP001562425">
    <property type="component" value="Unassembled WGS sequence"/>
</dbReference>